<dbReference type="Proteomes" id="UP000799753">
    <property type="component" value="Unassembled WGS sequence"/>
</dbReference>
<protein>
    <submittedName>
        <fullName evidence="3">Uncharacterized protein</fullName>
    </submittedName>
</protein>
<evidence type="ECO:0000313" key="4">
    <source>
        <dbReference type="Proteomes" id="UP000799753"/>
    </source>
</evidence>
<keyword evidence="2" id="KW-0812">Transmembrane</keyword>
<keyword evidence="4" id="KW-1185">Reference proteome</keyword>
<dbReference type="EMBL" id="MU006777">
    <property type="protein sequence ID" value="KAF2645638.1"/>
    <property type="molecule type" value="Genomic_DNA"/>
</dbReference>
<accession>A0A6A6SGS6</accession>
<sequence>MASSAPSTPPAPSGDEDSTPYTNLIARHLANLTRDTTDLSPPKTNEDEDDNDNESNKDGNDQDGPIEPTATSNTTGTDADIDASEPPTRPWDPSQGTLHAISLADVPNEWRPKQLEEQDKKVYGVLALVAGFFVLGIFCIWGVALCR</sequence>
<evidence type="ECO:0000256" key="1">
    <source>
        <dbReference type="SAM" id="MobiDB-lite"/>
    </source>
</evidence>
<evidence type="ECO:0000256" key="2">
    <source>
        <dbReference type="SAM" id="Phobius"/>
    </source>
</evidence>
<organism evidence="3 4">
    <name type="scientific">Massarina eburnea CBS 473.64</name>
    <dbReference type="NCBI Taxonomy" id="1395130"/>
    <lineage>
        <taxon>Eukaryota</taxon>
        <taxon>Fungi</taxon>
        <taxon>Dikarya</taxon>
        <taxon>Ascomycota</taxon>
        <taxon>Pezizomycotina</taxon>
        <taxon>Dothideomycetes</taxon>
        <taxon>Pleosporomycetidae</taxon>
        <taxon>Pleosporales</taxon>
        <taxon>Massarineae</taxon>
        <taxon>Massarinaceae</taxon>
        <taxon>Massarina</taxon>
    </lineage>
</organism>
<reference evidence="3" key="1">
    <citation type="journal article" date="2020" name="Stud. Mycol.">
        <title>101 Dothideomycetes genomes: a test case for predicting lifestyles and emergence of pathogens.</title>
        <authorList>
            <person name="Haridas S."/>
            <person name="Albert R."/>
            <person name="Binder M."/>
            <person name="Bloem J."/>
            <person name="Labutti K."/>
            <person name="Salamov A."/>
            <person name="Andreopoulos B."/>
            <person name="Baker S."/>
            <person name="Barry K."/>
            <person name="Bills G."/>
            <person name="Bluhm B."/>
            <person name="Cannon C."/>
            <person name="Castanera R."/>
            <person name="Culley D."/>
            <person name="Daum C."/>
            <person name="Ezra D."/>
            <person name="Gonzalez J."/>
            <person name="Henrissat B."/>
            <person name="Kuo A."/>
            <person name="Liang C."/>
            <person name="Lipzen A."/>
            <person name="Lutzoni F."/>
            <person name="Magnuson J."/>
            <person name="Mondo S."/>
            <person name="Nolan M."/>
            <person name="Ohm R."/>
            <person name="Pangilinan J."/>
            <person name="Park H.-J."/>
            <person name="Ramirez L."/>
            <person name="Alfaro M."/>
            <person name="Sun H."/>
            <person name="Tritt A."/>
            <person name="Yoshinaga Y."/>
            <person name="Zwiers L.-H."/>
            <person name="Turgeon B."/>
            <person name="Goodwin S."/>
            <person name="Spatafora J."/>
            <person name="Crous P."/>
            <person name="Grigoriev I."/>
        </authorList>
    </citation>
    <scope>NUCLEOTIDE SEQUENCE</scope>
    <source>
        <strain evidence="3">CBS 473.64</strain>
    </source>
</reference>
<name>A0A6A6SGS6_9PLEO</name>
<proteinExistence type="predicted"/>
<feature type="transmembrane region" description="Helical" evidence="2">
    <location>
        <begin position="122"/>
        <end position="144"/>
    </location>
</feature>
<feature type="region of interest" description="Disordered" evidence="1">
    <location>
        <begin position="1"/>
        <end position="98"/>
    </location>
</feature>
<keyword evidence="2" id="KW-0472">Membrane</keyword>
<evidence type="ECO:0000313" key="3">
    <source>
        <dbReference type="EMBL" id="KAF2645638.1"/>
    </source>
</evidence>
<gene>
    <name evidence="3" type="ORF">P280DRAFT_513534</name>
</gene>
<keyword evidence="2" id="KW-1133">Transmembrane helix</keyword>
<dbReference type="AlphaFoldDB" id="A0A6A6SGS6"/>
<dbReference type="OrthoDB" id="10630741at2759"/>